<accession>A0ABU4RM93</accession>
<evidence type="ECO:0000313" key="6">
    <source>
        <dbReference type="Proteomes" id="UP001274321"/>
    </source>
</evidence>
<dbReference type="Pfam" id="PF01478">
    <property type="entry name" value="Peptidase_A24"/>
    <property type="match status" value="1"/>
</dbReference>
<organism evidence="5 6">
    <name type="scientific">Terrihabitans rhizophilus</name>
    <dbReference type="NCBI Taxonomy" id="3092662"/>
    <lineage>
        <taxon>Bacteria</taxon>
        <taxon>Pseudomonadati</taxon>
        <taxon>Pseudomonadota</taxon>
        <taxon>Alphaproteobacteria</taxon>
        <taxon>Hyphomicrobiales</taxon>
        <taxon>Terrihabitans</taxon>
    </lineage>
</organism>
<evidence type="ECO:0000313" key="5">
    <source>
        <dbReference type="EMBL" id="MDX6805932.1"/>
    </source>
</evidence>
<evidence type="ECO:0000256" key="2">
    <source>
        <dbReference type="RuleBase" id="RU003793"/>
    </source>
</evidence>
<dbReference type="PANTHER" id="PTHR30487:SF0">
    <property type="entry name" value="PREPILIN LEADER PEPTIDASE_N-METHYLTRANSFERASE-RELATED"/>
    <property type="match status" value="1"/>
</dbReference>
<comment type="similarity">
    <text evidence="1 2">Belongs to the peptidase A24 family.</text>
</comment>
<dbReference type="GO" id="GO:0016787">
    <property type="term" value="F:hydrolase activity"/>
    <property type="evidence" value="ECO:0007669"/>
    <property type="project" value="UniProtKB-KW"/>
</dbReference>
<dbReference type="EMBL" id="JAXAFJ010000003">
    <property type="protein sequence ID" value="MDX6805932.1"/>
    <property type="molecule type" value="Genomic_DNA"/>
</dbReference>
<keyword evidence="5" id="KW-0378">Hydrolase</keyword>
<protein>
    <submittedName>
        <fullName evidence="5">A24 family peptidase</fullName>
        <ecNumber evidence="5">3.4.23.-</ecNumber>
    </submittedName>
</protein>
<dbReference type="InterPro" id="IPR014032">
    <property type="entry name" value="Peptidase_A24A_bac"/>
</dbReference>
<evidence type="ECO:0000256" key="3">
    <source>
        <dbReference type="SAM" id="Phobius"/>
    </source>
</evidence>
<dbReference type="EC" id="3.4.23.-" evidence="5"/>
<keyword evidence="3" id="KW-0472">Membrane</keyword>
<evidence type="ECO:0000256" key="1">
    <source>
        <dbReference type="ARBA" id="ARBA00005801"/>
    </source>
</evidence>
<reference evidence="5 6" key="1">
    <citation type="submission" date="2023-11" db="EMBL/GenBank/DDBJ databases">
        <authorList>
            <person name="Bao R."/>
        </authorList>
    </citation>
    <scope>NUCLEOTIDE SEQUENCE [LARGE SCALE GENOMIC DNA]</scope>
    <source>
        <strain evidence="5 6">PJ23</strain>
    </source>
</reference>
<dbReference type="PRINTS" id="PR00864">
    <property type="entry name" value="PREPILNPTASE"/>
</dbReference>
<dbReference type="RefSeq" id="WP_319844051.1">
    <property type="nucleotide sequence ID" value="NZ_JAXAFJ010000003.1"/>
</dbReference>
<feature type="transmembrane region" description="Helical" evidence="3">
    <location>
        <begin position="44"/>
        <end position="61"/>
    </location>
</feature>
<evidence type="ECO:0000259" key="4">
    <source>
        <dbReference type="Pfam" id="PF01478"/>
    </source>
</evidence>
<name>A0ABU4RM93_9HYPH</name>
<feature type="transmembrane region" description="Helical" evidence="3">
    <location>
        <begin position="20"/>
        <end position="38"/>
    </location>
</feature>
<keyword evidence="3" id="KW-0812">Transmembrane</keyword>
<comment type="caution">
    <text evidence="5">The sequence shown here is derived from an EMBL/GenBank/DDBJ whole genome shotgun (WGS) entry which is preliminary data.</text>
</comment>
<dbReference type="Gene3D" id="1.20.120.1220">
    <property type="match status" value="1"/>
</dbReference>
<dbReference type="Proteomes" id="UP001274321">
    <property type="component" value="Unassembled WGS sequence"/>
</dbReference>
<dbReference type="InterPro" id="IPR000045">
    <property type="entry name" value="Prepilin_IV_endopep_pep"/>
</dbReference>
<feature type="transmembrane region" description="Helical" evidence="3">
    <location>
        <begin position="147"/>
        <end position="163"/>
    </location>
</feature>
<keyword evidence="6" id="KW-1185">Reference proteome</keyword>
<proteinExistence type="inferred from homology"/>
<feature type="transmembrane region" description="Helical" evidence="3">
    <location>
        <begin position="73"/>
        <end position="90"/>
    </location>
</feature>
<gene>
    <name evidence="5" type="ORF">SCD90_07635</name>
</gene>
<dbReference type="PANTHER" id="PTHR30487">
    <property type="entry name" value="TYPE 4 PREPILIN-LIKE PROTEINS LEADER PEPTIDE-PROCESSING ENZYME"/>
    <property type="match status" value="1"/>
</dbReference>
<keyword evidence="3" id="KW-1133">Transmembrane helix</keyword>
<dbReference type="InterPro" id="IPR050882">
    <property type="entry name" value="Prepilin_peptidase/N-MTase"/>
</dbReference>
<feature type="transmembrane region" description="Helical" evidence="3">
    <location>
        <begin position="175"/>
        <end position="198"/>
    </location>
</feature>
<feature type="domain" description="Prepilin type IV endopeptidase peptidase" evidence="4">
    <location>
        <begin position="52"/>
        <end position="154"/>
    </location>
</feature>
<sequence length="201" mass="21250">MTYLPGTSGVRLPRLPAEEFLRWSPVAAVVLVAMGASLATASGLPGLLAACLVPVLAAIALVDGRRFIIPDELTLAAVVLGLIHAGATGWTAGEGIALAVLRGAVLATMFLALRVGYRAWRGREGLGLGDVKLAFAMGVWLDWPAMPWAIDLAAGSALVAYVLRQKLGGRRLRRAGRLPFGLFLAPAIWAGWCLQNWFPLS</sequence>